<organism evidence="2 3">
    <name type="scientific">Macrophomina phaseolina</name>
    <dbReference type="NCBI Taxonomy" id="35725"/>
    <lineage>
        <taxon>Eukaryota</taxon>
        <taxon>Fungi</taxon>
        <taxon>Dikarya</taxon>
        <taxon>Ascomycota</taxon>
        <taxon>Pezizomycotina</taxon>
        <taxon>Dothideomycetes</taxon>
        <taxon>Dothideomycetes incertae sedis</taxon>
        <taxon>Botryosphaeriales</taxon>
        <taxon>Botryosphaeriaceae</taxon>
        <taxon>Macrophomina</taxon>
    </lineage>
</organism>
<comment type="caution">
    <text evidence="2">The sequence shown here is derived from an EMBL/GenBank/DDBJ whole genome shotgun (WGS) entry which is preliminary data.</text>
</comment>
<keyword evidence="1" id="KW-0732">Signal</keyword>
<name>A0ABQ8GNL5_9PEZI</name>
<protein>
    <recommendedName>
        <fullName evidence="4">Secreted protein</fullName>
    </recommendedName>
</protein>
<feature type="chain" id="PRO_5047480857" description="Secreted protein" evidence="1">
    <location>
        <begin position="22"/>
        <end position="163"/>
    </location>
</feature>
<evidence type="ECO:0000313" key="2">
    <source>
        <dbReference type="EMBL" id="KAH7058979.1"/>
    </source>
</evidence>
<sequence length="163" mass="18082">MQMWLRRLGLLLCGLPSTTTTIRHFIFRDWAALAFFLSFSFSRRSPCTFSRGRLACSFLFCSPKFFFSSNELSIGGKCVKVAQQSSVSFLFTPFRNRGRLFWEGDGQKGELPDLPCPAFSCRRFGLHEKDASTAGPGIAGFDGVTETWTGLADGIKQCSGSMC</sequence>
<feature type="signal peptide" evidence="1">
    <location>
        <begin position="1"/>
        <end position="21"/>
    </location>
</feature>
<evidence type="ECO:0000256" key="1">
    <source>
        <dbReference type="SAM" id="SignalP"/>
    </source>
</evidence>
<proteinExistence type="predicted"/>
<evidence type="ECO:0008006" key="4">
    <source>
        <dbReference type="Google" id="ProtNLM"/>
    </source>
</evidence>
<reference evidence="2 3" key="1">
    <citation type="journal article" date="2021" name="Nat. Commun.">
        <title>Genetic determinants of endophytism in the Arabidopsis root mycobiome.</title>
        <authorList>
            <person name="Mesny F."/>
            <person name="Miyauchi S."/>
            <person name="Thiergart T."/>
            <person name="Pickel B."/>
            <person name="Atanasova L."/>
            <person name="Karlsson M."/>
            <person name="Huettel B."/>
            <person name="Barry K.W."/>
            <person name="Haridas S."/>
            <person name="Chen C."/>
            <person name="Bauer D."/>
            <person name="Andreopoulos W."/>
            <person name="Pangilinan J."/>
            <person name="LaButti K."/>
            <person name="Riley R."/>
            <person name="Lipzen A."/>
            <person name="Clum A."/>
            <person name="Drula E."/>
            <person name="Henrissat B."/>
            <person name="Kohler A."/>
            <person name="Grigoriev I.V."/>
            <person name="Martin F.M."/>
            <person name="Hacquard S."/>
        </authorList>
    </citation>
    <scope>NUCLEOTIDE SEQUENCE [LARGE SCALE GENOMIC DNA]</scope>
    <source>
        <strain evidence="2 3">MPI-SDFR-AT-0080</strain>
    </source>
</reference>
<gene>
    <name evidence="2" type="ORF">B0J12DRAFT_379638</name>
</gene>
<dbReference type="Proteomes" id="UP000774617">
    <property type="component" value="Unassembled WGS sequence"/>
</dbReference>
<keyword evidence="3" id="KW-1185">Reference proteome</keyword>
<evidence type="ECO:0000313" key="3">
    <source>
        <dbReference type="Proteomes" id="UP000774617"/>
    </source>
</evidence>
<accession>A0ABQ8GNL5</accession>
<dbReference type="EMBL" id="JAGTJR010000006">
    <property type="protein sequence ID" value="KAH7058979.1"/>
    <property type="molecule type" value="Genomic_DNA"/>
</dbReference>